<feature type="compositionally biased region" description="Gly residues" evidence="12">
    <location>
        <begin position="660"/>
        <end position="686"/>
    </location>
</feature>
<keyword evidence="16" id="KW-1185">Reference proteome</keyword>
<keyword evidence="13" id="KW-1133">Transmembrane helix</keyword>
<dbReference type="SMART" id="SM00220">
    <property type="entry name" value="S_TKc"/>
    <property type="match status" value="1"/>
</dbReference>
<evidence type="ECO:0000256" key="4">
    <source>
        <dbReference type="ARBA" id="ARBA00012513"/>
    </source>
</evidence>
<keyword evidence="10" id="KW-0963">Cytoplasm</keyword>
<evidence type="ECO:0000256" key="1">
    <source>
        <dbReference type="ARBA" id="ARBA00004300"/>
    </source>
</evidence>
<dbReference type="CDD" id="cd14014">
    <property type="entry name" value="STKc_PknB_like"/>
    <property type="match status" value="1"/>
</dbReference>
<dbReference type="Gene3D" id="1.10.510.10">
    <property type="entry name" value="Transferase(Phosphotransferase) domain 1"/>
    <property type="match status" value="1"/>
</dbReference>
<evidence type="ECO:0000259" key="14">
    <source>
        <dbReference type="PROSITE" id="PS50011"/>
    </source>
</evidence>
<dbReference type="Gene3D" id="3.30.200.20">
    <property type="entry name" value="Phosphorylase Kinase, domain 1"/>
    <property type="match status" value="1"/>
</dbReference>
<evidence type="ECO:0000256" key="7">
    <source>
        <dbReference type="ARBA" id="ARBA00022741"/>
    </source>
</evidence>
<keyword evidence="9 11" id="KW-0067">ATP-binding</keyword>
<proteinExistence type="inferred from homology"/>
<dbReference type="GO" id="GO:0005813">
    <property type="term" value="C:centrosome"/>
    <property type="evidence" value="ECO:0007669"/>
    <property type="project" value="UniProtKB-SubCell"/>
</dbReference>
<keyword evidence="8" id="KW-0418">Kinase</keyword>
<dbReference type="FunFam" id="1.10.510.10:FF:000021">
    <property type="entry name" value="Serine/threonine protein kinase"/>
    <property type="match status" value="1"/>
</dbReference>
<dbReference type="PROSITE" id="PS00107">
    <property type="entry name" value="PROTEIN_KINASE_ATP"/>
    <property type="match status" value="1"/>
</dbReference>
<dbReference type="InterPro" id="IPR011009">
    <property type="entry name" value="Kinase-like_dom_sf"/>
</dbReference>
<dbReference type="EC" id="2.7.11.1" evidence="4"/>
<keyword evidence="13" id="KW-0812">Transmembrane</keyword>
<dbReference type="Proteomes" id="UP000536179">
    <property type="component" value="Unassembled WGS sequence"/>
</dbReference>
<feature type="compositionally biased region" description="Low complexity" evidence="12">
    <location>
        <begin position="687"/>
        <end position="699"/>
    </location>
</feature>
<feature type="compositionally biased region" description="Basic and acidic residues" evidence="12">
    <location>
        <begin position="704"/>
        <end position="718"/>
    </location>
</feature>
<dbReference type="GO" id="GO:0000922">
    <property type="term" value="C:spindle pole"/>
    <property type="evidence" value="ECO:0007669"/>
    <property type="project" value="UniProtKB-SubCell"/>
</dbReference>
<dbReference type="RefSeq" id="WP_184309692.1">
    <property type="nucleotide sequence ID" value="NZ_JACHXU010000037.1"/>
</dbReference>
<organism evidence="15 16">
    <name type="scientific">Aporhodopirellula rubra</name>
    <dbReference type="NCBI Taxonomy" id="980271"/>
    <lineage>
        <taxon>Bacteria</taxon>
        <taxon>Pseudomonadati</taxon>
        <taxon>Planctomycetota</taxon>
        <taxon>Planctomycetia</taxon>
        <taxon>Pirellulales</taxon>
        <taxon>Pirellulaceae</taxon>
        <taxon>Aporhodopirellula</taxon>
    </lineage>
</organism>
<keyword evidence="10" id="KW-0206">Cytoskeleton</keyword>
<evidence type="ECO:0000313" key="15">
    <source>
        <dbReference type="EMBL" id="MBB3210403.1"/>
    </source>
</evidence>
<feature type="region of interest" description="Disordered" evidence="12">
    <location>
        <begin position="180"/>
        <end position="202"/>
    </location>
</feature>
<feature type="region of interest" description="Disordered" evidence="12">
    <location>
        <begin position="650"/>
        <end position="749"/>
    </location>
</feature>
<dbReference type="Pfam" id="PF07714">
    <property type="entry name" value="PK_Tyr_Ser-Thr"/>
    <property type="match status" value="1"/>
</dbReference>
<evidence type="ECO:0000256" key="6">
    <source>
        <dbReference type="ARBA" id="ARBA00022679"/>
    </source>
</evidence>
<dbReference type="AlphaFoldDB" id="A0A7W5E6D2"/>
<evidence type="ECO:0000256" key="3">
    <source>
        <dbReference type="ARBA" id="ARBA00010886"/>
    </source>
</evidence>
<gene>
    <name evidence="15" type="ORF">FHS27_006250</name>
</gene>
<dbReference type="PANTHER" id="PTHR43289:SF34">
    <property type="entry name" value="SERINE_THREONINE-PROTEIN KINASE YBDM-RELATED"/>
    <property type="match status" value="1"/>
</dbReference>
<accession>A0A7W5E6D2</accession>
<name>A0A7W5E6D2_9BACT</name>
<comment type="caution">
    <text evidence="15">The sequence shown here is derived from an EMBL/GenBank/DDBJ whole genome shotgun (WGS) entry which is preliminary data.</text>
</comment>
<keyword evidence="5" id="KW-0723">Serine/threonine-protein kinase</keyword>
<protein>
    <recommendedName>
        <fullName evidence="4">non-specific serine/threonine protein kinase</fullName>
        <ecNumber evidence="4">2.7.11.1</ecNumber>
    </recommendedName>
</protein>
<feature type="compositionally biased region" description="Basic and acidic residues" evidence="12">
    <location>
        <begin position="731"/>
        <end position="749"/>
    </location>
</feature>
<evidence type="ECO:0000256" key="2">
    <source>
        <dbReference type="ARBA" id="ARBA00004647"/>
    </source>
</evidence>
<sequence>MSNLDETDDGRVVSAVKDYMRMLDAGNAPTPDEFLQQHANIADELRPSLEGLALVHRAADPTPSTMVAPDAEFTTKPIGDFQIVGELGRGGMGVVYEAIQLSLGRHVALKVLPFASGLDEVRLQRFRNEAHAAAAIHHTNIVPVYAVGSDRGVHYYAMQMIDGSTLAELIENMRKTNAHGSTDNTAAIDSAPIGTASPTRANDTVARHTTLLNSNVSSRSRYYRSVVRMAHQAALAIQHAHQYGVVHRDIKPANLLLDSTGKIWVTDFGLAQVQTEASHLTRTGDPMGTLRYMSPEQAAGKRDELDHRTDIYSLGVTLYELLTLRPAIEGNGYREMLNNVALHEPPSPRSIDPALPMELDTIVRKAMAKLPGERYSSAGDFAADLQAWLDDKPITAKPPTVFERLSKWRRRNSGLVAVASGLLLFASLALLVTTLMIWREQRHTKNALSREMHQREQAQRSFQQARSAVDTFSSLSESELAHRPDLQDLRRSFLETSLAFYQDFLADRADDPTLAKELEATSDRVTKMLDELQILESIWPLRALADQRVRREIDINDNDADEIEAAVQQFHLQRQTLGSQYSGGPANNDATSELAQEFNAFVTQRLSTQQMTRLSQIMAQEMLPFTFKSSRVIAALDLSREQIDDINRIIEETRPFPGNGREGPGRGGPPRFGGPNFGGPNFGGPNFGNPNFGNPNFGNPRGGGSRDRFDGGDGRPRNSGDPQRPPTDNNDPNRPRPNDSPRNSPDSRVHLEFERARSAATQNTVNEILKILTAEQKEKWKALIGPPF</sequence>
<keyword evidence="13" id="KW-0472">Membrane</keyword>
<comment type="subcellular location">
    <subcellularLocation>
        <location evidence="1">Cytoplasm</location>
        <location evidence="1">Cytoskeleton</location>
        <location evidence="1">Microtubule organizing center</location>
        <location evidence="1">Centrosome</location>
    </subcellularLocation>
    <subcellularLocation>
        <location evidence="2">Cytoplasm</location>
        <location evidence="2">Cytoskeleton</location>
        <location evidence="2">Spindle pole</location>
    </subcellularLocation>
</comment>
<dbReference type="EMBL" id="JACHXU010000037">
    <property type="protein sequence ID" value="MBB3210403.1"/>
    <property type="molecule type" value="Genomic_DNA"/>
</dbReference>
<reference evidence="15 16" key="1">
    <citation type="submission" date="2020-08" db="EMBL/GenBank/DDBJ databases">
        <title>Genomic Encyclopedia of Type Strains, Phase III (KMG-III): the genomes of soil and plant-associated and newly described type strains.</title>
        <authorList>
            <person name="Whitman W."/>
        </authorList>
    </citation>
    <scope>NUCLEOTIDE SEQUENCE [LARGE SCALE GENOMIC DNA]</scope>
    <source>
        <strain evidence="15 16">CECT 8075</strain>
    </source>
</reference>
<evidence type="ECO:0000256" key="5">
    <source>
        <dbReference type="ARBA" id="ARBA00022527"/>
    </source>
</evidence>
<dbReference type="PROSITE" id="PS50011">
    <property type="entry name" value="PROTEIN_KINASE_DOM"/>
    <property type="match status" value="1"/>
</dbReference>
<evidence type="ECO:0000256" key="9">
    <source>
        <dbReference type="ARBA" id="ARBA00022840"/>
    </source>
</evidence>
<evidence type="ECO:0000256" key="11">
    <source>
        <dbReference type="PROSITE-ProRule" id="PRU10141"/>
    </source>
</evidence>
<dbReference type="InterPro" id="IPR001245">
    <property type="entry name" value="Ser-Thr/Tyr_kinase_cat_dom"/>
</dbReference>
<dbReference type="InterPro" id="IPR017441">
    <property type="entry name" value="Protein_kinase_ATP_BS"/>
</dbReference>
<evidence type="ECO:0000313" key="16">
    <source>
        <dbReference type="Proteomes" id="UP000536179"/>
    </source>
</evidence>
<dbReference type="InterPro" id="IPR008271">
    <property type="entry name" value="Ser/Thr_kinase_AS"/>
</dbReference>
<feature type="binding site" evidence="11">
    <location>
        <position position="110"/>
    </location>
    <ligand>
        <name>ATP</name>
        <dbReference type="ChEBI" id="CHEBI:30616"/>
    </ligand>
</feature>
<dbReference type="PANTHER" id="PTHR43289">
    <property type="entry name" value="MITOGEN-ACTIVATED PROTEIN KINASE KINASE KINASE 20-RELATED"/>
    <property type="match status" value="1"/>
</dbReference>
<dbReference type="InterPro" id="IPR000719">
    <property type="entry name" value="Prot_kinase_dom"/>
</dbReference>
<comment type="similarity">
    <text evidence="3">Belongs to the protein kinase superfamily. NEK Ser/Thr protein kinase family. NIMA subfamily.</text>
</comment>
<dbReference type="SUPFAM" id="SSF56112">
    <property type="entry name" value="Protein kinase-like (PK-like)"/>
    <property type="match status" value="1"/>
</dbReference>
<feature type="domain" description="Protein kinase" evidence="14">
    <location>
        <begin position="81"/>
        <end position="389"/>
    </location>
</feature>
<evidence type="ECO:0000256" key="10">
    <source>
        <dbReference type="ARBA" id="ARBA00023212"/>
    </source>
</evidence>
<keyword evidence="6" id="KW-0808">Transferase</keyword>
<dbReference type="PROSITE" id="PS00108">
    <property type="entry name" value="PROTEIN_KINASE_ST"/>
    <property type="match status" value="1"/>
</dbReference>
<evidence type="ECO:0000256" key="13">
    <source>
        <dbReference type="SAM" id="Phobius"/>
    </source>
</evidence>
<evidence type="ECO:0000256" key="12">
    <source>
        <dbReference type="SAM" id="MobiDB-lite"/>
    </source>
</evidence>
<dbReference type="GO" id="GO:0005524">
    <property type="term" value="F:ATP binding"/>
    <property type="evidence" value="ECO:0007669"/>
    <property type="project" value="UniProtKB-UniRule"/>
</dbReference>
<keyword evidence="7 11" id="KW-0547">Nucleotide-binding</keyword>
<feature type="transmembrane region" description="Helical" evidence="13">
    <location>
        <begin position="414"/>
        <end position="438"/>
    </location>
</feature>
<evidence type="ECO:0000256" key="8">
    <source>
        <dbReference type="ARBA" id="ARBA00022777"/>
    </source>
</evidence>
<dbReference type="GO" id="GO:0004674">
    <property type="term" value="F:protein serine/threonine kinase activity"/>
    <property type="evidence" value="ECO:0007669"/>
    <property type="project" value="UniProtKB-KW"/>
</dbReference>